<evidence type="ECO:0000256" key="4">
    <source>
        <dbReference type="ARBA" id="ARBA00022833"/>
    </source>
</evidence>
<evidence type="ECO:0000259" key="7">
    <source>
        <dbReference type="Pfam" id="PF00899"/>
    </source>
</evidence>
<dbReference type="InterPro" id="IPR045886">
    <property type="entry name" value="ThiF/MoeB/HesA"/>
</dbReference>
<feature type="region of interest" description="Disordered" evidence="6">
    <location>
        <begin position="365"/>
        <end position="386"/>
    </location>
</feature>
<dbReference type="Pfam" id="PF14464">
    <property type="entry name" value="Prok-JAB"/>
    <property type="match status" value="1"/>
</dbReference>
<feature type="compositionally biased region" description="Basic and acidic residues" evidence="6">
    <location>
        <begin position="365"/>
        <end position="384"/>
    </location>
</feature>
<evidence type="ECO:0000256" key="6">
    <source>
        <dbReference type="SAM" id="MobiDB-lite"/>
    </source>
</evidence>
<accession>A0A4R4D6E9</accession>
<comment type="caution">
    <text evidence="9">The sequence shown here is derived from an EMBL/GenBank/DDBJ whole genome shotgun (WGS) entry which is preliminary data.</text>
</comment>
<dbReference type="GO" id="GO:0046872">
    <property type="term" value="F:metal ion binding"/>
    <property type="evidence" value="ECO:0007669"/>
    <property type="project" value="UniProtKB-KW"/>
</dbReference>
<dbReference type="AlphaFoldDB" id="A0A4R4D6E9"/>
<protein>
    <submittedName>
        <fullName evidence="9">Thiamine biosynthesis protein ThiF</fullName>
    </submittedName>
</protein>
<evidence type="ECO:0000256" key="5">
    <source>
        <dbReference type="ARBA" id="ARBA00023049"/>
    </source>
</evidence>
<dbReference type="GO" id="GO:0008641">
    <property type="term" value="F:ubiquitin-like modifier activating enzyme activity"/>
    <property type="evidence" value="ECO:0007669"/>
    <property type="project" value="InterPro"/>
</dbReference>
<evidence type="ECO:0000256" key="2">
    <source>
        <dbReference type="ARBA" id="ARBA00022723"/>
    </source>
</evidence>
<dbReference type="InterPro" id="IPR035985">
    <property type="entry name" value="Ubiquitin-activating_enz"/>
</dbReference>
<dbReference type="RefSeq" id="WP_132294061.1">
    <property type="nucleotide sequence ID" value="NZ_SKBM01000025.1"/>
</dbReference>
<dbReference type="PANTHER" id="PTHR43267">
    <property type="entry name" value="TRNA THREONYLCARBAMOYLADENOSINE DEHYDRATASE"/>
    <property type="match status" value="1"/>
</dbReference>
<dbReference type="PANTHER" id="PTHR43267:SF1">
    <property type="entry name" value="TRNA THREONYLCARBAMOYLADENOSINE DEHYDRATASE"/>
    <property type="match status" value="1"/>
</dbReference>
<reference evidence="9 10" key="1">
    <citation type="submission" date="2019-03" db="EMBL/GenBank/DDBJ databases">
        <title>Paracraurococcus aquatilis NE82 genome sequence.</title>
        <authorList>
            <person name="Zhao Y."/>
            <person name="Du Z."/>
        </authorList>
    </citation>
    <scope>NUCLEOTIDE SEQUENCE [LARGE SCALE GENOMIC DNA]</scope>
    <source>
        <strain evidence="9 10">NE82</strain>
    </source>
</reference>
<evidence type="ECO:0000256" key="1">
    <source>
        <dbReference type="ARBA" id="ARBA00022670"/>
    </source>
</evidence>
<dbReference type="InterPro" id="IPR000594">
    <property type="entry name" value="ThiF_NAD_FAD-bd"/>
</dbReference>
<sequence>MTPVDLTLQEPHLEALRGLVLREDGVEAAAYLLCGEARIARDPWERRSRRRFTSYDVLPIPPEDAVSASHTHVTWSTTSFVRLLKRAKEEGLVAGIVHAHPRGPDRFSDQDDRNERELARLARNRNGEDAGLLSVLLTGDGAVRARLWPDLHAPVAADPVRVVGRHLAFHGAPAPGSGGLEAFARQALAFGPELTPRLRALRVGVVGCGGTGSPTAILLARLGVGQLALFDDDIVEVTNLNRLHGARRADADAMRPKVETLAREITEMGLGTRVVPVRGWIGDPACRDVLKSCDVIFGCTDDHDGRLLLNRLAYFYLIPVIDMGLAIDPAPGGGLRDLTGRVTVLTPGAPCLLCRGIVDPRMARDEDLRRKQPEEHERRKREAYVRGGGNPAPAVVTFTTATACMAVDELLQGLTGFRGPDGWVWQRARRFDRLEDRRPGATQDPNCPVCSDSGYWGRADLEPFLDRVG</sequence>
<keyword evidence="1" id="KW-0645">Protease</keyword>
<organism evidence="9 10">
    <name type="scientific">Roseicella aquatilis</name>
    <dbReference type="NCBI Taxonomy" id="2527868"/>
    <lineage>
        <taxon>Bacteria</taxon>
        <taxon>Pseudomonadati</taxon>
        <taxon>Pseudomonadota</taxon>
        <taxon>Alphaproteobacteria</taxon>
        <taxon>Acetobacterales</taxon>
        <taxon>Roseomonadaceae</taxon>
        <taxon>Roseicella</taxon>
    </lineage>
</organism>
<evidence type="ECO:0000313" key="9">
    <source>
        <dbReference type="EMBL" id="TCZ55752.1"/>
    </source>
</evidence>
<keyword evidence="2" id="KW-0479">Metal-binding</keyword>
<dbReference type="CDD" id="cd01483">
    <property type="entry name" value="E1_enzyme_family"/>
    <property type="match status" value="1"/>
</dbReference>
<dbReference type="EMBL" id="SKBM01000025">
    <property type="protein sequence ID" value="TCZ55752.1"/>
    <property type="molecule type" value="Genomic_DNA"/>
</dbReference>
<feature type="domain" description="JAB" evidence="8">
    <location>
        <begin position="10"/>
        <end position="139"/>
    </location>
</feature>
<dbReference type="Proteomes" id="UP000295023">
    <property type="component" value="Unassembled WGS sequence"/>
</dbReference>
<dbReference type="GO" id="GO:0061503">
    <property type="term" value="F:tRNA threonylcarbamoyladenosine dehydratase"/>
    <property type="evidence" value="ECO:0007669"/>
    <property type="project" value="TreeGrafter"/>
</dbReference>
<keyword evidence="4" id="KW-0862">Zinc</keyword>
<evidence type="ECO:0000259" key="8">
    <source>
        <dbReference type="Pfam" id="PF14464"/>
    </source>
</evidence>
<gene>
    <name evidence="9" type="ORF">EXY23_20690</name>
</gene>
<dbReference type="SUPFAM" id="SSF69572">
    <property type="entry name" value="Activating enzymes of the ubiquitin-like proteins"/>
    <property type="match status" value="1"/>
</dbReference>
<evidence type="ECO:0000313" key="10">
    <source>
        <dbReference type="Proteomes" id="UP000295023"/>
    </source>
</evidence>
<dbReference type="Gene3D" id="3.40.50.720">
    <property type="entry name" value="NAD(P)-binding Rossmann-like Domain"/>
    <property type="match status" value="1"/>
</dbReference>
<keyword evidence="10" id="KW-1185">Reference proteome</keyword>
<feature type="domain" description="THIF-type NAD/FAD binding fold" evidence="7">
    <location>
        <begin position="184"/>
        <end position="449"/>
    </location>
</feature>
<keyword evidence="3" id="KW-0378">Hydrolase</keyword>
<dbReference type="GO" id="GO:0006508">
    <property type="term" value="P:proteolysis"/>
    <property type="evidence" value="ECO:0007669"/>
    <property type="project" value="UniProtKB-KW"/>
</dbReference>
<proteinExistence type="predicted"/>
<dbReference type="OrthoDB" id="2746358at2"/>
<evidence type="ECO:0000256" key="3">
    <source>
        <dbReference type="ARBA" id="ARBA00022801"/>
    </source>
</evidence>
<dbReference type="GO" id="GO:0008237">
    <property type="term" value="F:metallopeptidase activity"/>
    <property type="evidence" value="ECO:0007669"/>
    <property type="project" value="UniProtKB-KW"/>
</dbReference>
<dbReference type="GO" id="GO:0061504">
    <property type="term" value="P:cyclic threonylcarbamoyladenosine biosynthetic process"/>
    <property type="evidence" value="ECO:0007669"/>
    <property type="project" value="TreeGrafter"/>
</dbReference>
<keyword evidence="5" id="KW-0482">Metalloprotease</keyword>
<name>A0A4R4D6E9_9PROT</name>
<dbReference type="Pfam" id="PF00899">
    <property type="entry name" value="ThiF"/>
    <property type="match status" value="1"/>
</dbReference>
<dbReference type="InterPro" id="IPR028090">
    <property type="entry name" value="JAB_dom_prok"/>
</dbReference>